<protein>
    <recommendedName>
        <fullName evidence="8">Transporter</fullName>
    </recommendedName>
</protein>
<feature type="transmembrane region" description="Helical" evidence="6">
    <location>
        <begin position="355"/>
        <end position="378"/>
    </location>
</feature>
<evidence type="ECO:0000256" key="5">
    <source>
        <dbReference type="ARBA" id="ARBA00023136"/>
    </source>
</evidence>
<evidence type="ECO:0000256" key="6">
    <source>
        <dbReference type="SAM" id="Phobius"/>
    </source>
</evidence>
<feature type="transmembrane region" description="Helical" evidence="6">
    <location>
        <begin position="442"/>
        <end position="463"/>
    </location>
</feature>
<dbReference type="InterPro" id="IPR000175">
    <property type="entry name" value="Na/ntran_symport"/>
</dbReference>
<feature type="transmembrane region" description="Helical" evidence="6">
    <location>
        <begin position="12"/>
        <end position="33"/>
    </location>
</feature>
<evidence type="ECO:0000313" key="7">
    <source>
        <dbReference type="EMBL" id="SVB24970.1"/>
    </source>
</evidence>
<proteinExistence type="predicted"/>
<dbReference type="PROSITE" id="PS50267">
    <property type="entry name" value="NA_NEUROTRAN_SYMP_3"/>
    <property type="match status" value="1"/>
</dbReference>
<feature type="transmembrane region" description="Helical" evidence="6">
    <location>
        <begin position="398"/>
        <end position="421"/>
    </location>
</feature>
<dbReference type="PRINTS" id="PR00176">
    <property type="entry name" value="NANEUSMPORT"/>
</dbReference>
<evidence type="ECO:0008006" key="8">
    <source>
        <dbReference type="Google" id="ProtNLM"/>
    </source>
</evidence>
<dbReference type="PANTHER" id="PTHR42948:SF1">
    <property type="entry name" value="TRANSPORTER"/>
    <property type="match status" value="1"/>
</dbReference>
<keyword evidence="5 6" id="KW-0472">Membrane</keyword>
<feature type="transmembrane region" description="Helical" evidence="6">
    <location>
        <begin position="147"/>
        <end position="168"/>
    </location>
</feature>
<dbReference type="InterPro" id="IPR037272">
    <property type="entry name" value="SNS_sf"/>
</dbReference>
<accession>A0A382CG05</accession>
<keyword evidence="4 6" id="KW-1133">Transmembrane helix</keyword>
<keyword evidence="3 6" id="KW-0812">Transmembrane</keyword>
<feature type="transmembrane region" description="Helical" evidence="6">
    <location>
        <begin position="228"/>
        <end position="250"/>
    </location>
</feature>
<feature type="transmembrane region" description="Helical" evidence="6">
    <location>
        <begin position="180"/>
        <end position="199"/>
    </location>
</feature>
<dbReference type="InterPro" id="IPR047218">
    <property type="entry name" value="YocR/YhdH-like"/>
</dbReference>
<dbReference type="SUPFAM" id="SSF161070">
    <property type="entry name" value="SNF-like"/>
    <property type="match status" value="1"/>
</dbReference>
<name>A0A382CG05_9ZZZZ</name>
<keyword evidence="2" id="KW-0813">Transport</keyword>
<organism evidence="7">
    <name type="scientific">marine metagenome</name>
    <dbReference type="NCBI Taxonomy" id="408172"/>
    <lineage>
        <taxon>unclassified sequences</taxon>
        <taxon>metagenomes</taxon>
        <taxon>ecological metagenomes</taxon>
    </lineage>
</organism>
<comment type="subcellular location">
    <subcellularLocation>
        <location evidence="1">Membrane</location>
        <topology evidence="1">Multi-pass membrane protein</topology>
    </subcellularLocation>
</comment>
<evidence type="ECO:0000256" key="3">
    <source>
        <dbReference type="ARBA" id="ARBA00022692"/>
    </source>
</evidence>
<sequence>MSSIRTSIHGQWSSRWIFILAATGSAVGLGNIWRFPYLTGENGGGAFVLVYLFCVVMMGIPIMMAEILLGRRGRKSPVNTMHTLAAEEGLNSNWYLLGWLGVIAGFIILSYYSVIAGWTIAFIFKTGMGDFIGSNADQTTAIFSELISNPVVLLFWHTIFMFLTIYVVSRGVKSGLEQAVKFLMPALFILLLIMVAYAMSTEKFFDGLSYLFIPDFGSLADKNLFSDVFLPALGQAFFSLSIGMGAIMIYGSYLSKESSITFNCFVIALADTSVAILAGVAIFPIVFTYGLEPSGGPGLIFISLPIAFGQMPFGTFFGSLFFILLMFAAWTSSISLLEPAVSWFVENRNMTRIKAAYIAGFIAWFLGLLTVLSFNHWAFEFTFAGTIKENGLFDIFDILTSNVMLPLGGVLVAIFTSWLMSRSSTIDELGVGDKNIYKIWRFIVRYIAPLGVIIIFLNTMGFFKLFSLNN</sequence>
<dbReference type="NCBIfam" id="NF037979">
    <property type="entry name" value="Na_transp"/>
    <property type="match status" value="1"/>
</dbReference>
<dbReference type="EMBL" id="UINC01034318">
    <property type="protein sequence ID" value="SVB24970.1"/>
    <property type="molecule type" value="Genomic_DNA"/>
</dbReference>
<dbReference type="GO" id="GO:0016020">
    <property type="term" value="C:membrane"/>
    <property type="evidence" value="ECO:0007669"/>
    <property type="project" value="UniProtKB-SubCell"/>
</dbReference>
<feature type="transmembrane region" description="Helical" evidence="6">
    <location>
        <begin position="311"/>
        <end position="334"/>
    </location>
</feature>
<feature type="transmembrane region" description="Helical" evidence="6">
    <location>
        <begin position="94"/>
        <end position="124"/>
    </location>
</feature>
<gene>
    <name evidence="7" type="ORF">METZ01_LOCUS177824</name>
</gene>
<dbReference type="AlphaFoldDB" id="A0A382CG05"/>
<feature type="transmembrane region" description="Helical" evidence="6">
    <location>
        <begin position="45"/>
        <end position="69"/>
    </location>
</feature>
<feature type="non-terminal residue" evidence="7">
    <location>
        <position position="470"/>
    </location>
</feature>
<reference evidence="7" key="1">
    <citation type="submission" date="2018-05" db="EMBL/GenBank/DDBJ databases">
        <authorList>
            <person name="Lanie J.A."/>
            <person name="Ng W.-L."/>
            <person name="Kazmierczak K.M."/>
            <person name="Andrzejewski T.M."/>
            <person name="Davidsen T.M."/>
            <person name="Wayne K.J."/>
            <person name="Tettelin H."/>
            <person name="Glass J.I."/>
            <person name="Rusch D."/>
            <person name="Podicherti R."/>
            <person name="Tsui H.-C.T."/>
            <person name="Winkler M.E."/>
        </authorList>
    </citation>
    <scope>NUCLEOTIDE SEQUENCE</scope>
</reference>
<evidence type="ECO:0000256" key="1">
    <source>
        <dbReference type="ARBA" id="ARBA00004141"/>
    </source>
</evidence>
<evidence type="ECO:0000256" key="4">
    <source>
        <dbReference type="ARBA" id="ARBA00022989"/>
    </source>
</evidence>
<dbReference type="PROSITE" id="PS00610">
    <property type="entry name" value="NA_NEUROTRAN_SYMP_1"/>
    <property type="match status" value="1"/>
</dbReference>
<evidence type="ECO:0000256" key="2">
    <source>
        <dbReference type="ARBA" id="ARBA00022448"/>
    </source>
</evidence>
<dbReference type="CDD" id="cd10336">
    <property type="entry name" value="SLC6sbd_Tyt1-Like"/>
    <property type="match status" value="1"/>
</dbReference>
<dbReference type="Pfam" id="PF00209">
    <property type="entry name" value="SNF"/>
    <property type="match status" value="2"/>
</dbReference>
<feature type="transmembrane region" description="Helical" evidence="6">
    <location>
        <begin position="262"/>
        <end position="291"/>
    </location>
</feature>
<dbReference type="PANTHER" id="PTHR42948">
    <property type="entry name" value="TRANSPORTER"/>
    <property type="match status" value="1"/>
</dbReference>